<evidence type="ECO:0000256" key="1">
    <source>
        <dbReference type="SAM" id="MobiDB-lite"/>
    </source>
</evidence>
<gene>
    <name evidence="5" type="ORF">DAPPUDRAFT_320397</name>
</gene>
<dbReference type="EMBL" id="GL732557">
    <property type="protein sequence ID" value="EFX78431.1"/>
    <property type="molecule type" value="Genomic_DNA"/>
</dbReference>
<feature type="compositionally biased region" description="Low complexity" evidence="1">
    <location>
        <begin position="1040"/>
        <end position="1059"/>
    </location>
</feature>
<feature type="signal peptide" evidence="3">
    <location>
        <begin position="1"/>
        <end position="19"/>
    </location>
</feature>
<evidence type="ECO:0000256" key="2">
    <source>
        <dbReference type="SAM" id="Phobius"/>
    </source>
</evidence>
<keyword evidence="6" id="KW-1185">Reference proteome</keyword>
<feature type="region of interest" description="Disordered" evidence="1">
    <location>
        <begin position="1106"/>
        <end position="1161"/>
    </location>
</feature>
<keyword evidence="3" id="KW-0732">Signal</keyword>
<keyword evidence="2" id="KW-0812">Transmembrane</keyword>
<sequence length="1190" mass="129790">MVSSPYIVTFAVVLFSGMADLSIVLEGNGYSNIVVAISKDIPQPVDNGNELIDKLKDLLTEASAVLFKATDDKVYFKSIDIVIPPSWKDTEASNTLTLKYYRPRSYRTSFQLADIRLNSDSASNDLPHTSHSGKCGVAGDFITLPVEFVMDSEETNEVKAKGLVQQWAQLRYGVFEEHGFPNDDLLPYFYRHPDGYDVVSSSNDTEIKGNLKSLSDGDCEVDEFGIISNQGECRFIPNATGQTATTSLMSFHWLDSVISFSKADKHDKKPPHRQNRLCSSRSSSEIMANLPDFDSIAPIPGQDTKPEFQLLQNKIIPVVYLAIDKSQPSNPNNTQQQPFNIFIRGLRNLFTSLDNVPDTLVAWSTFENVDFSGMEGSYLMEELPPIRIEEGRDDLDSKALSFNYSVNVFTRDVSAVIRDAELRLRQYKDVGGSILYIVTSNESETNDTVTETNMAEKLLLNNIKLVVAESGENLVKDLFRFSVLSQGSHSFASFWEKPEFFTQINTEILNDCKNGLKPERRMITIRKDSIKTDNPWTGSFSIDETVGSNTTIVLESPTVGSFTVTLTNPSGNILTLDKQPEENNWNDPASSVKVVWQRIPDTTATGRWSYKVEYDTSSCSTCDAEPEIHLQIGSSIRSETSPPLPTFHPWVSITPGSNLVDLSRHPAVIQARFDYAGDRLGGLMATADVRLNSAVVASVPLFDTGLMDSDISKDGIYSGIFYPEENGIYEVDFHAVQGSSAKGSNRLLTSDQNSYCCGSSLPTITLNNFEITVNEAVHFEVQNAPSQTVAYPIVSDFRGNTYGVDRSLVYADLTWTVPFNTLSQTVKYSEDYEQLINSCGSAQEAKVEYGFLNDTEAGTSVFVYVSAPYTEDKNVYFVVETTGKGNTKTSCSNLFWTERNPPENVFTTPGSTTPSTTTQSTTTQSTTTQSTSTLLTTELTELTTTEEIMSSTEPSTEISTISTSDSSSTELPTDVPTSTTDISTDPSSTLDVTSSTISSTPISSTPTISSTGSITTDSTAIPDSTVSTEPTEPTTEELTTDSITTDSTAIPDSTVSTEPTTEEPTTEGPDPGLTPAEIGYIVGGVVGGIVVIGAITGGVIFYKKKQGGISSPSPASNSNYDRSNGREGGYSNSRYPASTPYTSPSGSAGVNNSRQPDSLGRQDMNEIQSNEAYDNIGVTIEDDDMLMTAM</sequence>
<accession>E9GPR1</accession>
<evidence type="ECO:0000313" key="5">
    <source>
        <dbReference type="EMBL" id="EFX78431.1"/>
    </source>
</evidence>
<proteinExistence type="predicted"/>
<dbReference type="PANTHER" id="PTHR48233">
    <property type="entry name" value="MUCIN 4B, ISOFORM B-RELATED"/>
    <property type="match status" value="1"/>
</dbReference>
<dbReference type="InParanoid" id="E9GPR1"/>
<dbReference type="PhylomeDB" id="E9GPR1"/>
<feature type="region of interest" description="Disordered" evidence="1">
    <location>
        <begin position="898"/>
        <end position="1074"/>
    </location>
</feature>
<dbReference type="OMA" id="NSEMNAC"/>
<dbReference type="AlphaFoldDB" id="E9GPR1"/>
<evidence type="ECO:0000259" key="4">
    <source>
        <dbReference type="Pfam" id="PF08434"/>
    </source>
</evidence>
<dbReference type="PANTHER" id="PTHR48233:SF4">
    <property type="entry name" value="MUCIN 4B, ISOFORM B-RELATED"/>
    <property type="match status" value="1"/>
</dbReference>
<protein>
    <recommendedName>
        <fullName evidence="4">Calcium-activated chloride channel N-terminal domain-containing protein</fullName>
    </recommendedName>
</protein>
<keyword evidence="2" id="KW-0472">Membrane</keyword>
<dbReference type="Pfam" id="PF08434">
    <property type="entry name" value="CLCA"/>
    <property type="match status" value="1"/>
</dbReference>
<evidence type="ECO:0000256" key="3">
    <source>
        <dbReference type="SAM" id="SignalP"/>
    </source>
</evidence>
<feature type="compositionally biased region" description="Polar residues" evidence="1">
    <location>
        <begin position="1108"/>
        <end position="1122"/>
    </location>
</feature>
<dbReference type="InterPro" id="IPR053361">
    <property type="entry name" value="Vulval_dev_neg_regulator"/>
</dbReference>
<dbReference type="OrthoDB" id="10021899at2759"/>
<dbReference type="HOGENOM" id="CLU_271938_0_0_1"/>
<feature type="chain" id="PRO_5003241188" description="Calcium-activated chloride channel N-terminal domain-containing protein" evidence="3">
    <location>
        <begin position="20"/>
        <end position="1190"/>
    </location>
</feature>
<feature type="transmembrane region" description="Helical" evidence="2">
    <location>
        <begin position="1078"/>
        <end position="1102"/>
    </location>
</feature>
<feature type="compositionally biased region" description="Polar residues" evidence="1">
    <location>
        <begin position="1130"/>
        <end position="1156"/>
    </location>
</feature>
<name>E9GPR1_DAPPU</name>
<dbReference type="Proteomes" id="UP000000305">
    <property type="component" value="Unassembled WGS sequence"/>
</dbReference>
<organism evidence="5 6">
    <name type="scientific">Daphnia pulex</name>
    <name type="common">Water flea</name>
    <dbReference type="NCBI Taxonomy" id="6669"/>
    <lineage>
        <taxon>Eukaryota</taxon>
        <taxon>Metazoa</taxon>
        <taxon>Ecdysozoa</taxon>
        <taxon>Arthropoda</taxon>
        <taxon>Crustacea</taxon>
        <taxon>Branchiopoda</taxon>
        <taxon>Diplostraca</taxon>
        <taxon>Cladocera</taxon>
        <taxon>Anomopoda</taxon>
        <taxon>Daphniidae</taxon>
        <taxon>Daphnia</taxon>
    </lineage>
</organism>
<keyword evidence="2" id="KW-1133">Transmembrane helix</keyword>
<dbReference type="KEGG" id="dpx:DAPPUDRAFT_320397"/>
<evidence type="ECO:0000313" key="6">
    <source>
        <dbReference type="Proteomes" id="UP000000305"/>
    </source>
</evidence>
<reference evidence="5 6" key="1">
    <citation type="journal article" date="2011" name="Science">
        <title>The ecoresponsive genome of Daphnia pulex.</title>
        <authorList>
            <person name="Colbourne J.K."/>
            <person name="Pfrender M.E."/>
            <person name="Gilbert D."/>
            <person name="Thomas W.K."/>
            <person name="Tucker A."/>
            <person name="Oakley T.H."/>
            <person name="Tokishita S."/>
            <person name="Aerts A."/>
            <person name="Arnold G.J."/>
            <person name="Basu M.K."/>
            <person name="Bauer D.J."/>
            <person name="Caceres C.E."/>
            <person name="Carmel L."/>
            <person name="Casola C."/>
            <person name="Choi J.H."/>
            <person name="Detter J.C."/>
            <person name="Dong Q."/>
            <person name="Dusheyko S."/>
            <person name="Eads B.D."/>
            <person name="Frohlich T."/>
            <person name="Geiler-Samerotte K.A."/>
            <person name="Gerlach D."/>
            <person name="Hatcher P."/>
            <person name="Jogdeo S."/>
            <person name="Krijgsveld J."/>
            <person name="Kriventseva E.V."/>
            <person name="Kultz D."/>
            <person name="Laforsch C."/>
            <person name="Lindquist E."/>
            <person name="Lopez J."/>
            <person name="Manak J.R."/>
            <person name="Muller J."/>
            <person name="Pangilinan J."/>
            <person name="Patwardhan R.P."/>
            <person name="Pitluck S."/>
            <person name="Pritham E.J."/>
            <person name="Rechtsteiner A."/>
            <person name="Rho M."/>
            <person name="Rogozin I.B."/>
            <person name="Sakarya O."/>
            <person name="Salamov A."/>
            <person name="Schaack S."/>
            <person name="Shapiro H."/>
            <person name="Shiga Y."/>
            <person name="Skalitzky C."/>
            <person name="Smith Z."/>
            <person name="Souvorov A."/>
            <person name="Sung W."/>
            <person name="Tang Z."/>
            <person name="Tsuchiya D."/>
            <person name="Tu H."/>
            <person name="Vos H."/>
            <person name="Wang M."/>
            <person name="Wolf Y.I."/>
            <person name="Yamagata H."/>
            <person name="Yamada T."/>
            <person name="Ye Y."/>
            <person name="Shaw J.R."/>
            <person name="Andrews J."/>
            <person name="Crease T.J."/>
            <person name="Tang H."/>
            <person name="Lucas S.M."/>
            <person name="Robertson H.M."/>
            <person name="Bork P."/>
            <person name="Koonin E.V."/>
            <person name="Zdobnov E.M."/>
            <person name="Grigoriev I.V."/>
            <person name="Lynch M."/>
            <person name="Boore J.L."/>
        </authorList>
    </citation>
    <scope>NUCLEOTIDE SEQUENCE [LARGE SCALE GENOMIC DNA]</scope>
</reference>
<feature type="compositionally biased region" description="Low complexity" evidence="1">
    <location>
        <begin position="907"/>
        <end position="1019"/>
    </location>
</feature>
<dbReference type="STRING" id="6669.E9GPR1"/>
<dbReference type="eggNOG" id="ENOG502QRRD">
    <property type="taxonomic scope" value="Eukaryota"/>
</dbReference>
<dbReference type="InterPro" id="IPR013642">
    <property type="entry name" value="CLCA_N"/>
</dbReference>
<feature type="domain" description="Calcium-activated chloride channel N-terminal" evidence="4">
    <location>
        <begin position="23"/>
        <end position="299"/>
    </location>
</feature>